<proteinExistence type="predicted"/>
<organism evidence="2 3">
    <name type="scientific">Aphis craccivora</name>
    <name type="common">Cowpea aphid</name>
    <dbReference type="NCBI Taxonomy" id="307492"/>
    <lineage>
        <taxon>Eukaryota</taxon>
        <taxon>Metazoa</taxon>
        <taxon>Ecdysozoa</taxon>
        <taxon>Arthropoda</taxon>
        <taxon>Hexapoda</taxon>
        <taxon>Insecta</taxon>
        <taxon>Pterygota</taxon>
        <taxon>Neoptera</taxon>
        <taxon>Paraneoptera</taxon>
        <taxon>Hemiptera</taxon>
        <taxon>Sternorrhyncha</taxon>
        <taxon>Aphidomorpha</taxon>
        <taxon>Aphidoidea</taxon>
        <taxon>Aphididae</taxon>
        <taxon>Aphidini</taxon>
        <taxon>Aphis</taxon>
        <taxon>Aphis</taxon>
    </lineage>
</organism>
<dbReference type="Proteomes" id="UP000478052">
    <property type="component" value="Unassembled WGS sequence"/>
</dbReference>
<dbReference type="EMBL" id="VUJU01000020">
    <property type="protein sequence ID" value="KAF0773904.1"/>
    <property type="molecule type" value="Genomic_DNA"/>
</dbReference>
<accession>A0A6G0ZQU4</accession>
<name>A0A6G0ZQU4_APHCR</name>
<sequence>MKGVETKLFQTEKRKPNRLKSLHEASKLQK</sequence>
<evidence type="ECO:0000256" key="1">
    <source>
        <dbReference type="SAM" id="MobiDB-lite"/>
    </source>
</evidence>
<evidence type="ECO:0000313" key="3">
    <source>
        <dbReference type="Proteomes" id="UP000478052"/>
    </source>
</evidence>
<comment type="caution">
    <text evidence="2">The sequence shown here is derived from an EMBL/GenBank/DDBJ whole genome shotgun (WGS) entry which is preliminary data.</text>
</comment>
<evidence type="ECO:0000313" key="2">
    <source>
        <dbReference type="EMBL" id="KAF0773904.1"/>
    </source>
</evidence>
<protein>
    <submittedName>
        <fullName evidence="2">Uncharacterized protein</fullName>
    </submittedName>
</protein>
<gene>
    <name evidence="2" type="ORF">FWK35_00000158</name>
</gene>
<feature type="region of interest" description="Disordered" evidence="1">
    <location>
        <begin position="1"/>
        <end position="30"/>
    </location>
</feature>
<dbReference type="AlphaFoldDB" id="A0A6G0ZQU4"/>
<feature type="compositionally biased region" description="Basic and acidic residues" evidence="1">
    <location>
        <begin position="21"/>
        <end position="30"/>
    </location>
</feature>
<keyword evidence="3" id="KW-1185">Reference proteome</keyword>
<reference evidence="2 3" key="1">
    <citation type="submission" date="2019-08" db="EMBL/GenBank/DDBJ databases">
        <title>Whole genome of Aphis craccivora.</title>
        <authorList>
            <person name="Voronova N.V."/>
            <person name="Shulinski R.S."/>
            <person name="Bandarenka Y.V."/>
            <person name="Zhorov D.G."/>
            <person name="Warner D."/>
        </authorList>
    </citation>
    <scope>NUCLEOTIDE SEQUENCE [LARGE SCALE GENOMIC DNA]</scope>
    <source>
        <strain evidence="2">180601</strain>
        <tissue evidence="2">Whole Body</tissue>
    </source>
</reference>